<sequence>MEPTAANMNRILDAPPSLLPDLMVKVMETLRNEDTSKNFIHQYVLSPEKTADAIEKCLDWVLAGPDATAQELLDPKKAWQSQMMLDKFNIPPSVASKYGKRYFAIAQENAMWAVFGFVSRSPIPSRQFFLQLLQHKPALIDKLLDCANLPVPEWYPESQVDGIACESLAVLFQFPLRSVPGYSLPVEGASRAERDKDHQATLDALKIFLSRPEWRSKLLGIWTKIEKTSYQDIFHYFRVASEEYYAAIRPTMDTYEGVANNRGQCRIAFLRLAASLALVEDIKDQDLLSLLRPAYLAAQKWQMIDENSDTEERLLFFERGEEICRSPLWVVECGLDEEPTEQIPQEMTIGPITLVRVLLRLAQRGLLKQAQTWTVLPSGCDSSTGLAQIKQITSPAVLNKLLSVSVKRVTARRELGQSRAPKGDHWHTRSAYVPAAELASVLVQFDKDTNREHSVSIKGARKELVLCLNLAADVSMKLRQYEPAMGFSAGAVAAIENASPADAIPSDMLARIKRRIFDAKRNLEK</sequence>
<keyword evidence="2" id="KW-1185">Reference proteome</keyword>
<comment type="caution">
    <text evidence="1">The sequence shown here is derived from an EMBL/GenBank/DDBJ whole genome shotgun (WGS) entry which is preliminary data.</text>
</comment>
<protein>
    <submittedName>
        <fullName evidence="1">Uncharacterized protein</fullName>
    </submittedName>
</protein>
<gene>
    <name evidence="1" type="ORF">EUX98_g3578</name>
</gene>
<dbReference type="AlphaFoldDB" id="A0A4S4MYN4"/>
<evidence type="ECO:0000313" key="2">
    <source>
        <dbReference type="Proteomes" id="UP000308730"/>
    </source>
</evidence>
<dbReference type="EMBL" id="SGPM01000074">
    <property type="protein sequence ID" value="THH30608.1"/>
    <property type="molecule type" value="Genomic_DNA"/>
</dbReference>
<evidence type="ECO:0000313" key="1">
    <source>
        <dbReference type="EMBL" id="THH30608.1"/>
    </source>
</evidence>
<organism evidence="1 2">
    <name type="scientific">Antrodiella citrinella</name>
    <dbReference type="NCBI Taxonomy" id="2447956"/>
    <lineage>
        <taxon>Eukaryota</taxon>
        <taxon>Fungi</taxon>
        <taxon>Dikarya</taxon>
        <taxon>Basidiomycota</taxon>
        <taxon>Agaricomycotina</taxon>
        <taxon>Agaricomycetes</taxon>
        <taxon>Polyporales</taxon>
        <taxon>Steccherinaceae</taxon>
        <taxon>Antrodiella</taxon>
    </lineage>
</organism>
<reference evidence="1 2" key="1">
    <citation type="submission" date="2019-02" db="EMBL/GenBank/DDBJ databases">
        <title>Genome sequencing of the rare red list fungi Antrodiella citrinella (Flaviporus citrinellus).</title>
        <authorList>
            <person name="Buettner E."/>
            <person name="Kellner H."/>
        </authorList>
    </citation>
    <scope>NUCLEOTIDE SEQUENCE [LARGE SCALE GENOMIC DNA]</scope>
    <source>
        <strain evidence="1 2">DSM 108506</strain>
    </source>
</reference>
<name>A0A4S4MYN4_9APHY</name>
<dbReference type="Proteomes" id="UP000308730">
    <property type="component" value="Unassembled WGS sequence"/>
</dbReference>
<accession>A0A4S4MYN4</accession>
<proteinExistence type="predicted"/>
<dbReference type="OrthoDB" id="2803161at2759"/>